<dbReference type="InterPro" id="IPR001315">
    <property type="entry name" value="CARD"/>
</dbReference>
<proteinExistence type="predicted"/>
<dbReference type="EMBL" id="BEZZ01000068">
    <property type="protein sequence ID" value="GCC24820.1"/>
    <property type="molecule type" value="Genomic_DNA"/>
</dbReference>
<dbReference type="STRING" id="137246.A0A401S355"/>
<dbReference type="SUPFAM" id="SSF47986">
    <property type="entry name" value="DEATH domain"/>
    <property type="match status" value="1"/>
</dbReference>
<keyword evidence="3" id="KW-1185">Reference proteome</keyword>
<dbReference type="GO" id="GO:0042981">
    <property type="term" value="P:regulation of apoptotic process"/>
    <property type="evidence" value="ECO:0007669"/>
    <property type="project" value="InterPro"/>
</dbReference>
<protein>
    <recommendedName>
        <fullName evidence="1">CARD domain-containing protein</fullName>
    </recommendedName>
</protein>
<evidence type="ECO:0000313" key="3">
    <source>
        <dbReference type="Proteomes" id="UP000287033"/>
    </source>
</evidence>
<dbReference type="PROSITE" id="PS50209">
    <property type="entry name" value="CARD"/>
    <property type="match status" value="1"/>
</dbReference>
<dbReference type="Gene3D" id="1.10.533.10">
    <property type="entry name" value="Death Domain, Fas"/>
    <property type="match status" value="1"/>
</dbReference>
<dbReference type="OMA" id="WEEYEHV"/>
<name>A0A401S355_CHIPU</name>
<accession>A0A401S355</accession>
<feature type="domain" description="CARD" evidence="1">
    <location>
        <begin position="1"/>
        <end position="81"/>
    </location>
</feature>
<dbReference type="AlphaFoldDB" id="A0A401S355"/>
<sequence length="165" mass="18603">MNADQLLKAQRHKLIMILGRDSVEIFESILDHLLAWDLLSWEEYEHVKSPEVLSHSSCNLLDIVTLKGTRACELFLLALEDIIHSSQLADLILGSYKPPEKSPEPSASLATLPSQSLQQHRPNIVRKLHGHIAAVLEILHSYGHFSKYECDEVQLPICRCVCVCV</sequence>
<dbReference type="OrthoDB" id="120976at2759"/>
<reference evidence="2 3" key="1">
    <citation type="journal article" date="2018" name="Nat. Ecol. Evol.">
        <title>Shark genomes provide insights into elasmobranch evolution and the origin of vertebrates.</title>
        <authorList>
            <person name="Hara Y"/>
            <person name="Yamaguchi K"/>
            <person name="Onimaru K"/>
            <person name="Kadota M"/>
            <person name="Koyanagi M"/>
            <person name="Keeley SD"/>
            <person name="Tatsumi K"/>
            <person name="Tanaka K"/>
            <person name="Motone F"/>
            <person name="Kageyama Y"/>
            <person name="Nozu R"/>
            <person name="Adachi N"/>
            <person name="Nishimura O"/>
            <person name="Nakagawa R"/>
            <person name="Tanegashima C"/>
            <person name="Kiyatake I"/>
            <person name="Matsumoto R"/>
            <person name="Murakumo K"/>
            <person name="Nishida K"/>
            <person name="Terakita A"/>
            <person name="Kuratani S"/>
            <person name="Sato K"/>
            <person name="Hyodo S Kuraku.S."/>
        </authorList>
    </citation>
    <scope>NUCLEOTIDE SEQUENCE [LARGE SCALE GENOMIC DNA]</scope>
</reference>
<organism evidence="2 3">
    <name type="scientific">Chiloscyllium punctatum</name>
    <name type="common">Brownbanded bambooshark</name>
    <name type="synonym">Hemiscyllium punctatum</name>
    <dbReference type="NCBI Taxonomy" id="137246"/>
    <lineage>
        <taxon>Eukaryota</taxon>
        <taxon>Metazoa</taxon>
        <taxon>Chordata</taxon>
        <taxon>Craniata</taxon>
        <taxon>Vertebrata</taxon>
        <taxon>Chondrichthyes</taxon>
        <taxon>Elasmobranchii</taxon>
        <taxon>Galeomorphii</taxon>
        <taxon>Galeoidea</taxon>
        <taxon>Orectolobiformes</taxon>
        <taxon>Hemiscylliidae</taxon>
        <taxon>Chiloscyllium</taxon>
    </lineage>
</organism>
<dbReference type="Proteomes" id="UP000287033">
    <property type="component" value="Unassembled WGS sequence"/>
</dbReference>
<evidence type="ECO:0000259" key="1">
    <source>
        <dbReference type="PROSITE" id="PS50209"/>
    </source>
</evidence>
<dbReference type="Pfam" id="PF00619">
    <property type="entry name" value="CARD"/>
    <property type="match status" value="1"/>
</dbReference>
<gene>
    <name evidence="2" type="ORF">chiPu_0003222</name>
</gene>
<evidence type="ECO:0000313" key="2">
    <source>
        <dbReference type="EMBL" id="GCC24820.1"/>
    </source>
</evidence>
<comment type="caution">
    <text evidence="2">The sequence shown here is derived from an EMBL/GenBank/DDBJ whole genome shotgun (WGS) entry which is preliminary data.</text>
</comment>
<dbReference type="InterPro" id="IPR011029">
    <property type="entry name" value="DEATH-like_dom_sf"/>
</dbReference>